<gene>
    <name evidence="2" type="ORF">M9458_026490</name>
</gene>
<feature type="region of interest" description="Disordered" evidence="1">
    <location>
        <begin position="30"/>
        <end position="71"/>
    </location>
</feature>
<evidence type="ECO:0000313" key="3">
    <source>
        <dbReference type="Proteomes" id="UP001529510"/>
    </source>
</evidence>
<evidence type="ECO:0000313" key="2">
    <source>
        <dbReference type="EMBL" id="KAL0177596.1"/>
    </source>
</evidence>
<organism evidence="2 3">
    <name type="scientific">Cirrhinus mrigala</name>
    <name type="common">Mrigala</name>
    <dbReference type="NCBI Taxonomy" id="683832"/>
    <lineage>
        <taxon>Eukaryota</taxon>
        <taxon>Metazoa</taxon>
        <taxon>Chordata</taxon>
        <taxon>Craniata</taxon>
        <taxon>Vertebrata</taxon>
        <taxon>Euteleostomi</taxon>
        <taxon>Actinopterygii</taxon>
        <taxon>Neopterygii</taxon>
        <taxon>Teleostei</taxon>
        <taxon>Ostariophysi</taxon>
        <taxon>Cypriniformes</taxon>
        <taxon>Cyprinidae</taxon>
        <taxon>Labeoninae</taxon>
        <taxon>Labeonini</taxon>
        <taxon>Cirrhinus</taxon>
    </lineage>
</organism>
<keyword evidence="3" id="KW-1185">Reference proteome</keyword>
<feature type="non-terminal residue" evidence="2">
    <location>
        <position position="71"/>
    </location>
</feature>
<dbReference type="AlphaFoldDB" id="A0ABD0PUX3"/>
<dbReference type="Proteomes" id="UP001529510">
    <property type="component" value="Unassembled WGS sequence"/>
</dbReference>
<comment type="caution">
    <text evidence="2">The sequence shown here is derived from an EMBL/GenBank/DDBJ whole genome shotgun (WGS) entry which is preliminary data.</text>
</comment>
<dbReference type="EMBL" id="JAMKFB020000013">
    <property type="protein sequence ID" value="KAL0177596.1"/>
    <property type="molecule type" value="Genomic_DNA"/>
</dbReference>
<feature type="compositionally biased region" description="Acidic residues" evidence="1">
    <location>
        <begin position="61"/>
        <end position="71"/>
    </location>
</feature>
<reference evidence="2 3" key="1">
    <citation type="submission" date="2024-05" db="EMBL/GenBank/DDBJ databases">
        <title>Genome sequencing and assembly of Indian major carp, Cirrhinus mrigala (Hamilton, 1822).</title>
        <authorList>
            <person name="Mohindra V."/>
            <person name="Chowdhury L.M."/>
            <person name="Lal K."/>
            <person name="Jena J.K."/>
        </authorList>
    </citation>
    <scope>NUCLEOTIDE SEQUENCE [LARGE SCALE GENOMIC DNA]</scope>
    <source>
        <strain evidence="2">CM1030</strain>
        <tissue evidence="2">Blood</tissue>
    </source>
</reference>
<feature type="compositionally biased region" description="Polar residues" evidence="1">
    <location>
        <begin position="32"/>
        <end position="46"/>
    </location>
</feature>
<evidence type="ECO:0000256" key="1">
    <source>
        <dbReference type="SAM" id="MobiDB-lite"/>
    </source>
</evidence>
<feature type="non-terminal residue" evidence="2">
    <location>
        <position position="1"/>
    </location>
</feature>
<sequence length="71" mass="7363">GQQDTALAGQDRHLAGAGMLRVGEGIHLPAEGTSQAEGGNLLQQEGTPLVGVGTHRPEEDSRTEEDSLDNS</sequence>
<protein>
    <submittedName>
        <fullName evidence="2">Uncharacterized protein</fullName>
    </submittedName>
</protein>
<name>A0ABD0PUX3_CIRMR</name>
<accession>A0ABD0PUX3</accession>
<proteinExistence type="predicted"/>